<sequence>MANQESNDGVGVHSKSPTAYLDQEGDQSPRVKGSSRSCWVTTDLCSWARVCKSHSHASSSAASCSNTSAFWISHYFFEDSTVEETIRRASLHEALEVLPWEGAADAVSASLLVGRSPVACHEDRGSLPNPSM</sequence>
<evidence type="ECO:0000313" key="2">
    <source>
        <dbReference type="EMBL" id="GAA0148420.1"/>
    </source>
</evidence>
<feature type="region of interest" description="Disordered" evidence="1">
    <location>
        <begin position="1"/>
        <end position="34"/>
    </location>
</feature>
<dbReference type="EMBL" id="BAABME010001236">
    <property type="protein sequence ID" value="GAA0148420.1"/>
    <property type="molecule type" value="Genomic_DNA"/>
</dbReference>
<proteinExistence type="predicted"/>
<dbReference type="AlphaFoldDB" id="A0AAV3P9V0"/>
<name>A0AAV3P9V0_LITER</name>
<gene>
    <name evidence="2" type="ORF">LIER_07869</name>
</gene>
<keyword evidence="3" id="KW-1185">Reference proteome</keyword>
<evidence type="ECO:0000256" key="1">
    <source>
        <dbReference type="SAM" id="MobiDB-lite"/>
    </source>
</evidence>
<dbReference type="Proteomes" id="UP001454036">
    <property type="component" value="Unassembled WGS sequence"/>
</dbReference>
<evidence type="ECO:0000313" key="3">
    <source>
        <dbReference type="Proteomes" id="UP001454036"/>
    </source>
</evidence>
<organism evidence="2 3">
    <name type="scientific">Lithospermum erythrorhizon</name>
    <name type="common">Purple gromwell</name>
    <name type="synonym">Lithospermum officinale var. erythrorhizon</name>
    <dbReference type="NCBI Taxonomy" id="34254"/>
    <lineage>
        <taxon>Eukaryota</taxon>
        <taxon>Viridiplantae</taxon>
        <taxon>Streptophyta</taxon>
        <taxon>Embryophyta</taxon>
        <taxon>Tracheophyta</taxon>
        <taxon>Spermatophyta</taxon>
        <taxon>Magnoliopsida</taxon>
        <taxon>eudicotyledons</taxon>
        <taxon>Gunneridae</taxon>
        <taxon>Pentapetalae</taxon>
        <taxon>asterids</taxon>
        <taxon>lamiids</taxon>
        <taxon>Boraginales</taxon>
        <taxon>Boraginaceae</taxon>
        <taxon>Boraginoideae</taxon>
        <taxon>Lithospermeae</taxon>
        <taxon>Lithospermum</taxon>
    </lineage>
</organism>
<protein>
    <submittedName>
        <fullName evidence="2">Uncharacterized protein</fullName>
    </submittedName>
</protein>
<accession>A0AAV3P9V0</accession>
<comment type="caution">
    <text evidence="2">The sequence shown here is derived from an EMBL/GenBank/DDBJ whole genome shotgun (WGS) entry which is preliminary data.</text>
</comment>
<reference evidence="2 3" key="1">
    <citation type="submission" date="2024-01" db="EMBL/GenBank/DDBJ databases">
        <title>The complete chloroplast genome sequence of Lithospermum erythrorhizon: insights into the phylogenetic relationship among Boraginaceae species and the maternal lineages of purple gromwells.</title>
        <authorList>
            <person name="Okada T."/>
            <person name="Watanabe K."/>
        </authorList>
    </citation>
    <scope>NUCLEOTIDE SEQUENCE [LARGE SCALE GENOMIC DNA]</scope>
</reference>